<evidence type="ECO:0000259" key="9">
    <source>
        <dbReference type="PROSITE" id="PS50048"/>
    </source>
</evidence>
<evidence type="ECO:0000313" key="11">
    <source>
        <dbReference type="Proteomes" id="UP000246740"/>
    </source>
</evidence>
<keyword evidence="7" id="KW-0539">Nucleus</keyword>
<dbReference type="OrthoDB" id="2123952at2759"/>
<feature type="compositionally biased region" description="Polar residues" evidence="8">
    <location>
        <begin position="125"/>
        <end position="138"/>
    </location>
</feature>
<dbReference type="InterPro" id="IPR036864">
    <property type="entry name" value="Zn2-C6_fun-type_DNA-bd_sf"/>
</dbReference>
<protein>
    <recommendedName>
        <fullName evidence="9">Zn(2)-C6 fungal-type domain-containing protein</fullName>
    </recommendedName>
</protein>
<dbReference type="GO" id="GO:0005634">
    <property type="term" value="C:nucleus"/>
    <property type="evidence" value="ECO:0007669"/>
    <property type="project" value="UniProtKB-SubCell"/>
</dbReference>
<feature type="compositionally biased region" description="Polar residues" evidence="8">
    <location>
        <begin position="11"/>
        <end position="22"/>
    </location>
</feature>
<comment type="subcellular location">
    <subcellularLocation>
        <location evidence="1">Nucleus</location>
    </subcellularLocation>
</comment>
<evidence type="ECO:0000256" key="1">
    <source>
        <dbReference type="ARBA" id="ARBA00004123"/>
    </source>
</evidence>
<keyword evidence="5" id="KW-0238">DNA-binding</keyword>
<dbReference type="PROSITE" id="PS00463">
    <property type="entry name" value="ZN2_CY6_FUNGAL_1"/>
    <property type="match status" value="1"/>
</dbReference>
<dbReference type="PANTHER" id="PTHR31845:SF34">
    <property type="entry name" value="TRANSCRIPTIONAL ACTIVATOR OF PROTEASES PRTT"/>
    <property type="match status" value="1"/>
</dbReference>
<evidence type="ECO:0000256" key="6">
    <source>
        <dbReference type="ARBA" id="ARBA00023163"/>
    </source>
</evidence>
<dbReference type="GO" id="GO:0006351">
    <property type="term" value="P:DNA-templated transcription"/>
    <property type="evidence" value="ECO:0007669"/>
    <property type="project" value="InterPro"/>
</dbReference>
<feature type="compositionally biased region" description="Polar residues" evidence="8">
    <location>
        <begin position="284"/>
        <end position="306"/>
    </location>
</feature>
<accession>A0A317XHR7</accession>
<evidence type="ECO:0000256" key="3">
    <source>
        <dbReference type="ARBA" id="ARBA00022833"/>
    </source>
</evidence>
<dbReference type="GO" id="GO:0000981">
    <property type="term" value="F:DNA-binding transcription factor activity, RNA polymerase II-specific"/>
    <property type="evidence" value="ECO:0007669"/>
    <property type="project" value="InterPro"/>
</dbReference>
<evidence type="ECO:0000256" key="5">
    <source>
        <dbReference type="ARBA" id="ARBA00023125"/>
    </source>
</evidence>
<dbReference type="Pfam" id="PF04082">
    <property type="entry name" value="Fungal_trans"/>
    <property type="match status" value="1"/>
</dbReference>
<dbReference type="InterPro" id="IPR007219">
    <property type="entry name" value="XnlR_reg_dom"/>
</dbReference>
<dbReference type="GO" id="GO:0000976">
    <property type="term" value="F:transcription cis-regulatory region binding"/>
    <property type="evidence" value="ECO:0007669"/>
    <property type="project" value="TreeGrafter"/>
</dbReference>
<feature type="region of interest" description="Disordered" evidence="8">
    <location>
        <begin position="101"/>
        <end position="196"/>
    </location>
</feature>
<dbReference type="EMBL" id="KZ819202">
    <property type="protein sequence ID" value="PWY97776.1"/>
    <property type="molecule type" value="Genomic_DNA"/>
</dbReference>
<organism evidence="10 11">
    <name type="scientific">Testicularia cyperi</name>
    <dbReference type="NCBI Taxonomy" id="1882483"/>
    <lineage>
        <taxon>Eukaryota</taxon>
        <taxon>Fungi</taxon>
        <taxon>Dikarya</taxon>
        <taxon>Basidiomycota</taxon>
        <taxon>Ustilaginomycotina</taxon>
        <taxon>Ustilaginomycetes</taxon>
        <taxon>Ustilaginales</taxon>
        <taxon>Anthracoideaceae</taxon>
        <taxon>Testicularia</taxon>
    </lineage>
</organism>
<feature type="compositionally biased region" description="Basic residues" evidence="8">
    <location>
        <begin position="227"/>
        <end position="236"/>
    </location>
</feature>
<dbReference type="SMART" id="SM00066">
    <property type="entry name" value="GAL4"/>
    <property type="match status" value="1"/>
</dbReference>
<evidence type="ECO:0000313" key="10">
    <source>
        <dbReference type="EMBL" id="PWY97776.1"/>
    </source>
</evidence>
<dbReference type="Pfam" id="PF00172">
    <property type="entry name" value="Zn_clus"/>
    <property type="match status" value="1"/>
</dbReference>
<proteinExistence type="predicted"/>
<evidence type="ECO:0000256" key="2">
    <source>
        <dbReference type="ARBA" id="ARBA00022723"/>
    </source>
</evidence>
<dbReference type="CDD" id="cd00067">
    <property type="entry name" value="GAL4"/>
    <property type="match status" value="1"/>
</dbReference>
<dbReference type="InParanoid" id="A0A317XHR7"/>
<dbReference type="STRING" id="1882483.A0A317XHR7"/>
<feature type="compositionally biased region" description="Basic residues" evidence="8">
    <location>
        <begin position="163"/>
        <end position="173"/>
    </location>
</feature>
<dbReference type="SUPFAM" id="SSF57701">
    <property type="entry name" value="Zn2/Cys6 DNA-binding domain"/>
    <property type="match status" value="1"/>
</dbReference>
<dbReference type="Proteomes" id="UP000246740">
    <property type="component" value="Unassembled WGS sequence"/>
</dbReference>
<evidence type="ECO:0000256" key="8">
    <source>
        <dbReference type="SAM" id="MobiDB-lite"/>
    </source>
</evidence>
<gene>
    <name evidence="10" type="ORF">BCV70DRAFT_194782</name>
</gene>
<feature type="compositionally biased region" description="Low complexity" evidence="8">
    <location>
        <begin position="307"/>
        <end position="321"/>
    </location>
</feature>
<dbReference type="CDD" id="cd12148">
    <property type="entry name" value="fungal_TF_MHR"/>
    <property type="match status" value="1"/>
</dbReference>
<dbReference type="GO" id="GO:0008270">
    <property type="term" value="F:zinc ion binding"/>
    <property type="evidence" value="ECO:0007669"/>
    <property type="project" value="InterPro"/>
</dbReference>
<dbReference type="InterPro" id="IPR051089">
    <property type="entry name" value="prtT"/>
</dbReference>
<feature type="compositionally biased region" description="Low complexity" evidence="8">
    <location>
        <begin position="151"/>
        <end position="162"/>
    </location>
</feature>
<dbReference type="Gene3D" id="4.10.240.10">
    <property type="entry name" value="Zn(2)-C6 fungal-type DNA-binding domain"/>
    <property type="match status" value="1"/>
</dbReference>
<feature type="compositionally biased region" description="Basic and acidic residues" evidence="8">
    <location>
        <begin position="46"/>
        <end position="63"/>
    </location>
</feature>
<evidence type="ECO:0000256" key="7">
    <source>
        <dbReference type="ARBA" id="ARBA00023242"/>
    </source>
</evidence>
<dbReference type="AlphaFoldDB" id="A0A317XHR7"/>
<keyword evidence="11" id="KW-1185">Reference proteome</keyword>
<name>A0A317XHR7_9BASI</name>
<reference evidence="10 11" key="1">
    <citation type="journal article" date="2018" name="Mol. Biol. Evol.">
        <title>Broad Genomic Sampling Reveals a Smut Pathogenic Ancestry of the Fungal Clade Ustilaginomycotina.</title>
        <authorList>
            <person name="Kijpornyongpan T."/>
            <person name="Mondo S.J."/>
            <person name="Barry K."/>
            <person name="Sandor L."/>
            <person name="Lee J."/>
            <person name="Lipzen A."/>
            <person name="Pangilinan J."/>
            <person name="LaButti K."/>
            <person name="Hainaut M."/>
            <person name="Henrissat B."/>
            <person name="Grigoriev I.V."/>
            <person name="Spatafora J.W."/>
            <person name="Aime M.C."/>
        </authorList>
    </citation>
    <scope>NUCLEOTIDE SEQUENCE [LARGE SCALE GENOMIC DNA]</scope>
    <source>
        <strain evidence="10 11">MCA 3645</strain>
    </source>
</reference>
<feature type="region of interest" description="Disordered" evidence="8">
    <location>
        <begin position="222"/>
        <end position="354"/>
    </location>
</feature>
<keyword evidence="4" id="KW-0805">Transcription regulation</keyword>
<keyword evidence="3" id="KW-0862">Zinc</keyword>
<feature type="region of interest" description="Disordered" evidence="8">
    <location>
        <begin position="1"/>
        <end position="74"/>
    </location>
</feature>
<feature type="domain" description="Zn(2)-C6 fungal-type" evidence="9">
    <location>
        <begin position="72"/>
        <end position="99"/>
    </location>
</feature>
<dbReference type="PANTHER" id="PTHR31845">
    <property type="entry name" value="FINGER DOMAIN PROTEIN, PUTATIVE-RELATED"/>
    <property type="match status" value="1"/>
</dbReference>
<keyword evidence="6" id="KW-0804">Transcription</keyword>
<dbReference type="PROSITE" id="PS50048">
    <property type="entry name" value="ZN2_CY6_FUNGAL_2"/>
    <property type="match status" value="1"/>
</dbReference>
<evidence type="ECO:0000256" key="4">
    <source>
        <dbReference type="ARBA" id="ARBA00023015"/>
    </source>
</evidence>
<feature type="compositionally biased region" description="Acidic residues" evidence="8">
    <location>
        <begin position="271"/>
        <end position="282"/>
    </location>
</feature>
<sequence length="834" mass="90713">MSDAKPMQKGSVLSNIEPSTDIASPPATSPQMPPRSQSPDEMAISDQKDLADQSVTKDGEPETKKRKRSQRACIRCRGQKLKCDGVFPCARCLKLKLICKEPSEAGSGTPASSKVSSDERDLKANLTNPSSRPPSQASLPIHPAGLPAAGHNPNSGTSSSTHSHSHSQSHSHSHSNSNAHLFAVPSAPDTTDRYGHSLPDAVRRIEQLERTVSRLVARVEGPQHAASNHHHPHAHPSGHSAHDSSFASRQQGSATAGGAKSDRKRTRADSPDDSDAEVDELAQDGQSESSAPVHSLPPSASNSRILQQQQQHPQQHQQQHQHAADDPNSYARGNASRAPPPSLSSQNAAFPEPYSDRGPIHAGLVSPDIAQLLLDIFFSYCHVFAPFLDLADTTGSDLNSLSASEPFLLSVLLTIAAVYQDTQARMDNKVRLDTHAKLSADVRARVGRLLCEPSTTLGTVQALLLIAYWPQAFPGCPDERLLATYATALLQRLSFRDGARMRNSTDAKLASATAAATATVWTSLRAFEALSAFDSGRAMDLTEQDLALAKGPRSVRSSIPTPYLVRAIPILREVQIWLNELSLGSMLAGAELVKPLGRLNLNHDWDRFKYLQSQLFDVEKRWLSSETDCSRLERIVGLVDRWTLQTYLAAIALKAVELGRVAHMQGADRAPGYDARFDEEASRFVSAYRGEVRQSCQVLMDIFTDPEISGALTYAPGYMLRRFCQAAVAATSLLDFHDAESTRANQELIYLCTKRIDQLSLACYTPFASTLLAHVKASYERVIGSPNKDVKSTNAAHDAAAATNPLQQWSDHRRWTSGDIFPLFFGIGSLADPV</sequence>
<keyword evidence="2" id="KW-0479">Metal-binding</keyword>
<dbReference type="InterPro" id="IPR001138">
    <property type="entry name" value="Zn2Cys6_DnaBD"/>
</dbReference>